<keyword evidence="1" id="KW-1133">Transmembrane helix</keyword>
<sequence>MSNQLLNGKKYPRFELNHEQRNKILKQLNSYTSKRKYPSFTKRFMPVISVIALLIIFSVITAYSYSLITGENLFRFGAGNDPYKNFTIDLPSNVQIEKKEDGSIWFMRNGEYVGGLEVVTEQEMNSGNYAVFETEEMKGLHHPTIRKLHHVKMNNVIQTNHFYVPIDEEKNQIYDVYFHLPAFELHEAIEIMKTFKILE</sequence>
<dbReference type="RefSeq" id="WP_213110600.1">
    <property type="nucleotide sequence ID" value="NZ_JAGYPJ010000001.1"/>
</dbReference>
<dbReference type="AlphaFoldDB" id="A0A942TLV5"/>
<evidence type="ECO:0008006" key="4">
    <source>
        <dbReference type="Google" id="ProtNLM"/>
    </source>
</evidence>
<feature type="transmembrane region" description="Helical" evidence="1">
    <location>
        <begin position="44"/>
        <end position="65"/>
    </location>
</feature>
<protein>
    <recommendedName>
        <fullName evidence="4">DUF4367 domain-containing protein</fullName>
    </recommendedName>
</protein>
<keyword evidence="1" id="KW-0812">Transmembrane</keyword>
<reference evidence="2 3" key="1">
    <citation type="submission" date="2021-05" db="EMBL/GenBank/DDBJ databases">
        <title>Novel Bacillus species.</title>
        <authorList>
            <person name="Liu G."/>
        </authorList>
    </citation>
    <scope>NUCLEOTIDE SEQUENCE [LARGE SCALE GENOMIC DNA]</scope>
    <source>
        <strain evidence="2 3">FJAT-49732</strain>
    </source>
</reference>
<dbReference type="Proteomes" id="UP000682713">
    <property type="component" value="Unassembled WGS sequence"/>
</dbReference>
<keyword evidence="1" id="KW-0472">Membrane</keyword>
<proteinExistence type="predicted"/>
<organism evidence="2 3">
    <name type="scientific">Lederbergia citrisecunda</name>
    <dbReference type="NCBI Taxonomy" id="2833583"/>
    <lineage>
        <taxon>Bacteria</taxon>
        <taxon>Bacillati</taxon>
        <taxon>Bacillota</taxon>
        <taxon>Bacilli</taxon>
        <taxon>Bacillales</taxon>
        <taxon>Bacillaceae</taxon>
        <taxon>Lederbergia</taxon>
    </lineage>
</organism>
<evidence type="ECO:0000313" key="3">
    <source>
        <dbReference type="Proteomes" id="UP000682713"/>
    </source>
</evidence>
<dbReference type="EMBL" id="JAGYPJ010000001">
    <property type="protein sequence ID" value="MBS4199975.1"/>
    <property type="molecule type" value="Genomic_DNA"/>
</dbReference>
<name>A0A942TLV5_9BACI</name>
<accession>A0A942TLV5</accession>
<comment type="caution">
    <text evidence="2">The sequence shown here is derived from an EMBL/GenBank/DDBJ whole genome shotgun (WGS) entry which is preliminary data.</text>
</comment>
<evidence type="ECO:0000256" key="1">
    <source>
        <dbReference type="SAM" id="Phobius"/>
    </source>
</evidence>
<keyword evidence="3" id="KW-1185">Reference proteome</keyword>
<gene>
    <name evidence="2" type="ORF">KHA93_09930</name>
</gene>
<evidence type="ECO:0000313" key="2">
    <source>
        <dbReference type="EMBL" id="MBS4199975.1"/>
    </source>
</evidence>